<protein>
    <submittedName>
        <fullName evidence="1">Uncharacterized protein</fullName>
    </submittedName>
</protein>
<gene>
    <name evidence="1" type="ORF">FRZ06_09480</name>
</gene>
<keyword evidence="2" id="KW-1185">Reference proteome</keyword>
<reference evidence="1" key="1">
    <citation type="submission" date="2019-08" db="EMBL/GenBank/DDBJ databases">
        <title>Genome sequence of Clostridiales bacterium MT110.</title>
        <authorList>
            <person name="Cao J."/>
        </authorList>
    </citation>
    <scope>NUCLEOTIDE SEQUENCE</scope>
    <source>
        <strain evidence="1">MT110</strain>
    </source>
</reference>
<proteinExistence type="predicted"/>
<organism evidence="1 2">
    <name type="scientific">Anoxybacterium hadale</name>
    <dbReference type="NCBI Taxonomy" id="3408580"/>
    <lineage>
        <taxon>Bacteria</taxon>
        <taxon>Bacillati</taxon>
        <taxon>Bacillota</taxon>
        <taxon>Clostridia</taxon>
        <taxon>Peptostreptococcales</taxon>
        <taxon>Anaerovoracaceae</taxon>
        <taxon>Anoxybacterium</taxon>
    </lineage>
</organism>
<name>A0ACD1AAS7_9FIRM</name>
<evidence type="ECO:0000313" key="1">
    <source>
        <dbReference type="EMBL" id="QOX63566.1"/>
    </source>
</evidence>
<dbReference type="Proteomes" id="UP000594014">
    <property type="component" value="Chromosome"/>
</dbReference>
<sequence>MNRNEHLAPERIDDLRAGRLASDEVIEMLTHIGECVHCAEALGERYKENELLRLPPEFSRKVMETLGIERVSHSIGKKNGICELYAYSFRVGIAACIALMLLFSGTLNYGVSLGQSIHGDFKAVERITENLRGFSDRLIDFKGMTDLKEVL</sequence>
<evidence type="ECO:0000313" key="2">
    <source>
        <dbReference type="Proteomes" id="UP000594014"/>
    </source>
</evidence>
<dbReference type="EMBL" id="CP042469">
    <property type="protein sequence ID" value="QOX63566.1"/>
    <property type="molecule type" value="Genomic_DNA"/>
</dbReference>
<accession>A0ACD1AAS7</accession>